<dbReference type="Pfam" id="PF03110">
    <property type="entry name" value="SBP"/>
    <property type="match status" value="1"/>
</dbReference>
<feature type="region of interest" description="Disordered" evidence="5">
    <location>
        <begin position="1"/>
        <end position="23"/>
    </location>
</feature>
<dbReference type="Gene3D" id="4.10.1100.10">
    <property type="entry name" value="Transcription factor, SBP-box domain"/>
    <property type="match status" value="1"/>
</dbReference>
<evidence type="ECO:0000256" key="4">
    <source>
        <dbReference type="PROSITE-ProRule" id="PRU00470"/>
    </source>
</evidence>
<dbReference type="Proteomes" id="UP001603857">
    <property type="component" value="Unassembled WGS sequence"/>
</dbReference>
<evidence type="ECO:0000313" key="8">
    <source>
        <dbReference type="Proteomes" id="UP001603857"/>
    </source>
</evidence>
<evidence type="ECO:0000256" key="5">
    <source>
        <dbReference type="SAM" id="MobiDB-lite"/>
    </source>
</evidence>
<dbReference type="SUPFAM" id="SSF103612">
    <property type="entry name" value="SBT domain"/>
    <property type="match status" value="1"/>
</dbReference>
<name>A0ABD1M7G0_9FABA</name>
<evidence type="ECO:0000256" key="3">
    <source>
        <dbReference type="ARBA" id="ARBA00022833"/>
    </source>
</evidence>
<dbReference type="PANTHER" id="PTHR31251">
    <property type="entry name" value="SQUAMOSA PROMOTER-BINDING-LIKE PROTEIN 4"/>
    <property type="match status" value="1"/>
</dbReference>
<protein>
    <recommendedName>
        <fullName evidence="6">SBP-type domain-containing protein</fullName>
    </recommendedName>
</protein>
<evidence type="ECO:0000256" key="2">
    <source>
        <dbReference type="ARBA" id="ARBA00022771"/>
    </source>
</evidence>
<dbReference type="EMBL" id="JBGMDY010000006">
    <property type="protein sequence ID" value="KAL2331681.1"/>
    <property type="molecule type" value="Genomic_DNA"/>
</dbReference>
<dbReference type="InterPro" id="IPR044817">
    <property type="entry name" value="SBP-like"/>
</dbReference>
<keyword evidence="3" id="KW-0862">Zinc</keyword>
<proteinExistence type="predicted"/>
<organism evidence="7 8">
    <name type="scientific">Flemingia macrophylla</name>
    <dbReference type="NCBI Taxonomy" id="520843"/>
    <lineage>
        <taxon>Eukaryota</taxon>
        <taxon>Viridiplantae</taxon>
        <taxon>Streptophyta</taxon>
        <taxon>Embryophyta</taxon>
        <taxon>Tracheophyta</taxon>
        <taxon>Spermatophyta</taxon>
        <taxon>Magnoliopsida</taxon>
        <taxon>eudicotyledons</taxon>
        <taxon>Gunneridae</taxon>
        <taxon>Pentapetalae</taxon>
        <taxon>rosids</taxon>
        <taxon>fabids</taxon>
        <taxon>Fabales</taxon>
        <taxon>Fabaceae</taxon>
        <taxon>Papilionoideae</taxon>
        <taxon>50 kb inversion clade</taxon>
        <taxon>NPAAA clade</taxon>
        <taxon>indigoferoid/millettioid clade</taxon>
        <taxon>Phaseoleae</taxon>
        <taxon>Flemingia</taxon>
    </lineage>
</organism>
<dbReference type="AlphaFoldDB" id="A0ABD1M7G0"/>
<dbReference type="PANTHER" id="PTHR31251:SF220">
    <property type="entry name" value="SBP-TYPE DOMAIN-CONTAINING PROTEIN"/>
    <property type="match status" value="1"/>
</dbReference>
<keyword evidence="8" id="KW-1185">Reference proteome</keyword>
<comment type="caution">
    <text evidence="7">The sequence shown here is derived from an EMBL/GenBank/DDBJ whole genome shotgun (WGS) entry which is preliminary data.</text>
</comment>
<evidence type="ECO:0000259" key="6">
    <source>
        <dbReference type="PROSITE" id="PS51141"/>
    </source>
</evidence>
<dbReference type="InterPro" id="IPR004333">
    <property type="entry name" value="SBP_dom"/>
</dbReference>
<dbReference type="PROSITE" id="PS51141">
    <property type="entry name" value="ZF_SBP"/>
    <property type="match status" value="1"/>
</dbReference>
<evidence type="ECO:0000256" key="1">
    <source>
        <dbReference type="ARBA" id="ARBA00022723"/>
    </source>
</evidence>
<keyword evidence="2 4" id="KW-0863">Zinc-finger</keyword>
<feature type="domain" description="SBP-type" evidence="6">
    <location>
        <begin position="53"/>
        <end position="136"/>
    </location>
</feature>
<dbReference type="GO" id="GO:0008270">
    <property type="term" value="F:zinc ion binding"/>
    <property type="evidence" value="ECO:0007669"/>
    <property type="project" value="UniProtKB-KW"/>
</dbReference>
<gene>
    <name evidence="7" type="ORF">Fmac_019262</name>
</gene>
<dbReference type="InterPro" id="IPR036893">
    <property type="entry name" value="SBP_sf"/>
</dbReference>
<accession>A0ABD1M7G0</accession>
<keyword evidence="1" id="KW-0479">Metal-binding</keyword>
<feature type="compositionally biased region" description="Basic residues" evidence="5">
    <location>
        <begin position="126"/>
        <end position="135"/>
    </location>
</feature>
<feature type="compositionally biased region" description="Polar residues" evidence="5">
    <location>
        <begin position="138"/>
        <end position="148"/>
    </location>
</feature>
<reference evidence="7 8" key="1">
    <citation type="submission" date="2024-08" db="EMBL/GenBank/DDBJ databases">
        <title>Insights into the chromosomal genome structure of Flemingia macrophylla.</title>
        <authorList>
            <person name="Ding Y."/>
            <person name="Zhao Y."/>
            <person name="Bi W."/>
            <person name="Wu M."/>
            <person name="Zhao G."/>
            <person name="Gong Y."/>
            <person name="Li W."/>
            <person name="Zhang P."/>
        </authorList>
    </citation>
    <scope>NUCLEOTIDE SEQUENCE [LARGE SCALE GENOMIC DNA]</scope>
    <source>
        <strain evidence="7">DYQJB</strain>
        <tissue evidence="7">Leaf</tissue>
    </source>
</reference>
<feature type="region of interest" description="Disordered" evidence="5">
    <location>
        <begin position="126"/>
        <end position="183"/>
    </location>
</feature>
<feature type="compositionally biased region" description="Basic and acidic residues" evidence="5">
    <location>
        <begin position="9"/>
        <end position="23"/>
    </location>
</feature>
<evidence type="ECO:0000313" key="7">
    <source>
        <dbReference type="EMBL" id="KAL2331681.1"/>
    </source>
</evidence>
<sequence length="183" mass="20765">MEGLQVPQERLKRDVEDEPKGYVEQEKKKKVVVAGCGGKKGSSSGGGDGGNSMRCCQVEKCNADLHEAKPYHRRHKVCEYHAKAQVVHVDGIRQRFCQQCSRFGRLGRFHELAEFDDTKRSCRRRLAGHNERRRKNCDQSQAEGSSRKGTGPPQLKDIACGQADERGRNQTQENAPYKHFQIR</sequence>